<sequence length="104" mass="12095">MTMQDWVLMYIALAFVAANLPWLSNRLFFFRKVAGGKVLRQHLFEWLVMYLVVGIIGMGIEDGLNGHLHAQGWEFYVVTLCMFAVFAIPGFIWRFNLLPILRRS</sequence>
<keyword evidence="1" id="KW-0812">Transmembrane</keyword>
<proteinExistence type="predicted"/>
<dbReference type="EMBL" id="QKQP01000005">
    <property type="protein sequence ID" value="PZD81079.1"/>
    <property type="molecule type" value="Genomic_DNA"/>
</dbReference>
<gene>
    <name evidence="2" type="ORF">DN052_11830</name>
</gene>
<evidence type="ECO:0000256" key="1">
    <source>
        <dbReference type="SAM" id="Phobius"/>
    </source>
</evidence>
<dbReference type="GeneID" id="65282115"/>
<dbReference type="InterPro" id="IPR016768">
    <property type="entry name" value="UCP019883"/>
</dbReference>
<evidence type="ECO:0000313" key="2">
    <source>
        <dbReference type="EMBL" id="PZD81079.1"/>
    </source>
</evidence>
<organism evidence="2 3">
    <name type="scientific">Acidithiobacillus ferrooxidans</name>
    <name type="common">Thiobacillus ferrooxidans</name>
    <dbReference type="NCBI Taxonomy" id="920"/>
    <lineage>
        <taxon>Bacteria</taxon>
        <taxon>Pseudomonadati</taxon>
        <taxon>Pseudomonadota</taxon>
        <taxon>Acidithiobacillia</taxon>
        <taxon>Acidithiobacillales</taxon>
        <taxon>Acidithiobacillaceae</taxon>
        <taxon>Acidithiobacillus</taxon>
    </lineage>
</organism>
<dbReference type="AlphaFoldDB" id="A0A2W1K342"/>
<comment type="caution">
    <text evidence="2">The sequence shown here is derived from an EMBL/GenBank/DDBJ whole genome shotgun (WGS) entry which is preliminary data.</text>
</comment>
<feature type="transmembrane region" description="Helical" evidence="1">
    <location>
        <begin position="6"/>
        <end position="23"/>
    </location>
</feature>
<dbReference type="Pfam" id="PF10993">
    <property type="entry name" value="DUF2818"/>
    <property type="match status" value="1"/>
</dbReference>
<keyword evidence="1" id="KW-0472">Membrane</keyword>
<dbReference type="RefSeq" id="WP_012537604.1">
    <property type="nucleotide sequence ID" value="NZ_AP025160.1"/>
</dbReference>
<keyword evidence="1" id="KW-1133">Transmembrane helix</keyword>
<accession>A0A2W1K342</accession>
<dbReference type="PIRSF" id="PIRSF019883">
    <property type="entry name" value="UCP019883"/>
    <property type="match status" value="1"/>
</dbReference>
<dbReference type="Proteomes" id="UP000248886">
    <property type="component" value="Unassembled WGS sequence"/>
</dbReference>
<protein>
    <submittedName>
        <fullName evidence="2">DUF2818 family protein</fullName>
    </submittedName>
</protein>
<reference evidence="2 3" key="1">
    <citation type="submission" date="2018-06" db="EMBL/GenBank/DDBJ databases">
        <title>Draft sequence of Acidithiobacillus ferrooxidans CCM 4253.</title>
        <authorList>
            <person name="Moya-Beltran A."/>
            <person name="Castro M."/>
            <person name="Covarrubias P.C."/>
            <person name="Issotta F."/>
            <person name="Janiczek O."/>
            <person name="Mandl M."/>
            <person name="Kucera J."/>
            <person name="Quatrini R."/>
        </authorList>
    </citation>
    <scope>NUCLEOTIDE SEQUENCE [LARGE SCALE GENOMIC DNA]</scope>
    <source>
        <strain evidence="2 3">CCM 4253</strain>
    </source>
</reference>
<evidence type="ECO:0000313" key="3">
    <source>
        <dbReference type="Proteomes" id="UP000248886"/>
    </source>
</evidence>
<dbReference type="OrthoDB" id="5785537at2"/>
<dbReference type="OMA" id="FTWQYLV"/>
<name>A0A2W1K342_ACIFR</name>
<feature type="transmembrane region" description="Helical" evidence="1">
    <location>
        <begin position="43"/>
        <end position="60"/>
    </location>
</feature>
<feature type="transmembrane region" description="Helical" evidence="1">
    <location>
        <begin position="75"/>
        <end position="95"/>
    </location>
</feature>